<evidence type="ECO:0008006" key="3">
    <source>
        <dbReference type="Google" id="ProtNLM"/>
    </source>
</evidence>
<dbReference type="RefSeq" id="XP_040706496.1">
    <property type="nucleotide sequence ID" value="XM_040846261.1"/>
</dbReference>
<protein>
    <recommendedName>
        <fullName evidence="3">Myb-like domain-containing protein</fullName>
    </recommendedName>
</protein>
<dbReference type="VEuPathDB" id="FungiDB:ASPSYDRAFT_41356"/>
<organism evidence="1 2">
    <name type="scientific">Aspergillus sydowii CBS 593.65</name>
    <dbReference type="NCBI Taxonomy" id="1036612"/>
    <lineage>
        <taxon>Eukaryota</taxon>
        <taxon>Fungi</taxon>
        <taxon>Dikarya</taxon>
        <taxon>Ascomycota</taxon>
        <taxon>Pezizomycotina</taxon>
        <taxon>Eurotiomycetes</taxon>
        <taxon>Eurotiomycetidae</taxon>
        <taxon>Eurotiales</taxon>
        <taxon>Aspergillaceae</taxon>
        <taxon>Aspergillus</taxon>
        <taxon>Aspergillus subgen. Nidulantes</taxon>
    </lineage>
</organism>
<dbReference type="EMBL" id="KV878583">
    <property type="protein sequence ID" value="OJJ62690.1"/>
    <property type="molecule type" value="Genomic_DNA"/>
</dbReference>
<evidence type="ECO:0000313" key="1">
    <source>
        <dbReference type="EMBL" id="OJJ62690.1"/>
    </source>
</evidence>
<sequence length="99" mass="11400">MHKCSSCRIASTPSPIVYKFQPWQATPIVMDESLCSGHNKPYNPNEVQLLIALKSSGMPWRLIELEYNRQVPADRQRTASALENKWRQLLSIQIHVPQQ</sequence>
<dbReference type="OrthoDB" id="4357951at2759"/>
<reference evidence="2" key="1">
    <citation type="journal article" date="2017" name="Genome Biol.">
        <title>Comparative genomics reveals high biological diversity and specific adaptations in the industrially and medically important fungal genus Aspergillus.</title>
        <authorList>
            <person name="de Vries R.P."/>
            <person name="Riley R."/>
            <person name="Wiebenga A."/>
            <person name="Aguilar-Osorio G."/>
            <person name="Amillis S."/>
            <person name="Uchima C.A."/>
            <person name="Anderluh G."/>
            <person name="Asadollahi M."/>
            <person name="Askin M."/>
            <person name="Barry K."/>
            <person name="Battaglia E."/>
            <person name="Bayram O."/>
            <person name="Benocci T."/>
            <person name="Braus-Stromeyer S.A."/>
            <person name="Caldana C."/>
            <person name="Canovas D."/>
            <person name="Cerqueira G.C."/>
            <person name="Chen F."/>
            <person name="Chen W."/>
            <person name="Choi C."/>
            <person name="Clum A."/>
            <person name="Dos Santos R.A."/>
            <person name="Damasio A.R."/>
            <person name="Diallinas G."/>
            <person name="Emri T."/>
            <person name="Fekete E."/>
            <person name="Flipphi M."/>
            <person name="Freyberg S."/>
            <person name="Gallo A."/>
            <person name="Gournas C."/>
            <person name="Habgood R."/>
            <person name="Hainaut M."/>
            <person name="Harispe M.L."/>
            <person name="Henrissat B."/>
            <person name="Hilden K.S."/>
            <person name="Hope R."/>
            <person name="Hossain A."/>
            <person name="Karabika E."/>
            <person name="Karaffa L."/>
            <person name="Karanyi Z."/>
            <person name="Krasevec N."/>
            <person name="Kuo A."/>
            <person name="Kusch H."/>
            <person name="LaButti K."/>
            <person name="Lagendijk E.L."/>
            <person name="Lapidus A."/>
            <person name="Levasseur A."/>
            <person name="Lindquist E."/>
            <person name="Lipzen A."/>
            <person name="Logrieco A.F."/>
            <person name="MacCabe A."/>
            <person name="Maekelae M.R."/>
            <person name="Malavazi I."/>
            <person name="Melin P."/>
            <person name="Meyer V."/>
            <person name="Mielnichuk N."/>
            <person name="Miskei M."/>
            <person name="Molnar A.P."/>
            <person name="Mule G."/>
            <person name="Ngan C.Y."/>
            <person name="Orejas M."/>
            <person name="Orosz E."/>
            <person name="Ouedraogo J.P."/>
            <person name="Overkamp K.M."/>
            <person name="Park H.-S."/>
            <person name="Perrone G."/>
            <person name="Piumi F."/>
            <person name="Punt P.J."/>
            <person name="Ram A.F."/>
            <person name="Ramon A."/>
            <person name="Rauscher S."/>
            <person name="Record E."/>
            <person name="Riano-Pachon D.M."/>
            <person name="Robert V."/>
            <person name="Roehrig J."/>
            <person name="Ruller R."/>
            <person name="Salamov A."/>
            <person name="Salih N.S."/>
            <person name="Samson R.A."/>
            <person name="Sandor E."/>
            <person name="Sanguinetti M."/>
            <person name="Schuetze T."/>
            <person name="Sepcic K."/>
            <person name="Shelest E."/>
            <person name="Sherlock G."/>
            <person name="Sophianopoulou V."/>
            <person name="Squina F.M."/>
            <person name="Sun H."/>
            <person name="Susca A."/>
            <person name="Todd R.B."/>
            <person name="Tsang A."/>
            <person name="Unkles S.E."/>
            <person name="van de Wiele N."/>
            <person name="van Rossen-Uffink D."/>
            <person name="Oliveira J.V."/>
            <person name="Vesth T.C."/>
            <person name="Visser J."/>
            <person name="Yu J.-H."/>
            <person name="Zhou M."/>
            <person name="Andersen M.R."/>
            <person name="Archer D.B."/>
            <person name="Baker S.E."/>
            <person name="Benoit I."/>
            <person name="Brakhage A.A."/>
            <person name="Braus G.H."/>
            <person name="Fischer R."/>
            <person name="Frisvad J.C."/>
            <person name="Goldman G.H."/>
            <person name="Houbraken J."/>
            <person name="Oakley B."/>
            <person name="Pocsi I."/>
            <person name="Scazzocchio C."/>
            <person name="Seiboth B."/>
            <person name="vanKuyk P.A."/>
            <person name="Wortman J."/>
            <person name="Dyer P.S."/>
            <person name="Grigoriev I.V."/>
        </authorList>
    </citation>
    <scope>NUCLEOTIDE SEQUENCE [LARGE SCALE GENOMIC DNA]</scope>
    <source>
        <strain evidence="2">CBS 593.65</strain>
    </source>
</reference>
<gene>
    <name evidence="1" type="ORF">ASPSYDRAFT_41356</name>
</gene>
<dbReference type="Proteomes" id="UP000184356">
    <property type="component" value="Unassembled WGS sequence"/>
</dbReference>
<name>A0A1L9TTB2_9EURO</name>
<dbReference type="AlphaFoldDB" id="A0A1L9TTB2"/>
<proteinExistence type="predicted"/>
<keyword evidence="2" id="KW-1185">Reference proteome</keyword>
<accession>A0A1L9TTB2</accession>
<dbReference type="GeneID" id="63762334"/>
<evidence type="ECO:0000313" key="2">
    <source>
        <dbReference type="Proteomes" id="UP000184356"/>
    </source>
</evidence>